<dbReference type="Gene3D" id="3.40.50.10320">
    <property type="entry name" value="LmbE-like"/>
    <property type="match status" value="1"/>
</dbReference>
<organism evidence="3 4">
    <name type="scientific">Streptomyces finlayi</name>
    <dbReference type="NCBI Taxonomy" id="67296"/>
    <lineage>
        <taxon>Bacteria</taxon>
        <taxon>Bacillati</taxon>
        <taxon>Actinomycetota</taxon>
        <taxon>Actinomycetes</taxon>
        <taxon>Kitasatosporales</taxon>
        <taxon>Streptomycetaceae</taxon>
        <taxon>Streptomyces</taxon>
    </lineage>
</organism>
<dbReference type="InterPro" id="IPR024078">
    <property type="entry name" value="LmbE-like_dom_sf"/>
</dbReference>
<evidence type="ECO:0000256" key="2">
    <source>
        <dbReference type="SAM" id="MobiDB-lite"/>
    </source>
</evidence>
<evidence type="ECO:0000313" key="3">
    <source>
        <dbReference type="EMBL" id="GHC79904.1"/>
    </source>
</evidence>
<feature type="region of interest" description="Disordered" evidence="2">
    <location>
        <begin position="241"/>
        <end position="268"/>
    </location>
</feature>
<dbReference type="EMBL" id="BMVC01000001">
    <property type="protein sequence ID" value="GHC79904.1"/>
    <property type="molecule type" value="Genomic_DNA"/>
</dbReference>
<dbReference type="SUPFAM" id="SSF102588">
    <property type="entry name" value="LmbE-like"/>
    <property type="match status" value="1"/>
</dbReference>
<name>A0A918WT31_9ACTN</name>
<feature type="compositionally biased region" description="Basic and acidic residues" evidence="2">
    <location>
        <begin position="256"/>
        <end position="268"/>
    </location>
</feature>
<protein>
    <recommendedName>
        <fullName evidence="5">PIG-L family deacetylase</fullName>
    </recommendedName>
</protein>
<evidence type="ECO:0000256" key="1">
    <source>
        <dbReference type="ARBA" id="ARBA00022833"/>
    </source>
</evidence>
<gene>
    <name evidence="3" type="ORF">GCM10010334_06570</name>
</gene>
<reference evidence="3" key="2">
    <citation type="submission" date="2020-09" db="EMBL/GenBank/DDBJ databases">
        <authorList>
            <person name="Sun Q."/>
            <person name="Ohkuma M."/>
        </authorList>
    </citation>
    <scope>NUCLEOTIDE SEQUENCE</scope>
    <source>
        <strain evidence="3">JCM 4637</strain>
    </source>
</reference>
<dbReference type="PANTHER" id="PTHR12993">
    <property type="entry name" value="N-ACETYLGLUCOSAMINYL-PHOSPHATIDYLINOSITOL DE-N-ACETYLASE-RELATED"/>
    <property type="match status" value="1"/>
</dbReference>
<dbReference type="Pfam" id="PF02585">
    <property type="entry name" value="PIG-L"/>
    <property type="match status" value="1"/>
</dbReference>
<dbReference type="AlphaFoldDB" id="A0A918WT31"/>
<dbReference type="PANTHER" id="PTHR12993:SF26">
    <property type="entry name" value="1D-MYO-INOSITOL 2-ACETAMIDO-2-DEOXY-ALPHA-D-GLUCOPYRANOSIDE DEACETYLASE"/>
    <property type="match status" value="1"/>
</dbReference>
<dbReference type="RefSeq" id="WP_189821110.1">
    <property type="nucleotide sequence ID" value="NZ_BMVC01000001.1"/>
</dbReference>
<reference evidence="3" key="1">
    <citation type="journal article" date="2014" name="Int. J. Syst. Evol. Microbiol.">
        <title>Complete genome sequence of Corynebacterium casei LMG S-19264T (=DSM 44701T), isolated from a smear-ripened cheese.</title>
        <authorList>
            <consortium name="US DOE Joint Genome Institute (JGI-PGF)"/>
            <person name="Walter F."/>
            <person name="Albersmeier A."/>
            <person name="Kalinowski J."/>
            <person name="Ruckert C."/>
        </authorList>
    </citation>
    <scope>NUCLEOTIDE SEQUENCE</scope>
    <source>
        <strain evidence="3">JCM 4637</strain>
    </source>
</reference>
<accession>A0A918WT31</accession>
<dbReference type="InterPro" id="IPR003737">
    <property type="entry name" value="GlcNAc_PI_deacetylase-related"/>
</dbReference>
<keyword evidence="1" id="KW-0862">Zinc</keyword>
<dbReference type="Proteomes" id="UP000638353">
    <property type="component" value="Unassembled WGS sequence"/>
</dbReference>
<proteinExistence type="predicted"/>
<dbReference type="GO" id="GO:0016811">
    <property type="term" value="F:hydrolase activity, acting on carbon-nitrogen (but not peptide) bonds, in linear amides"/>
    <property type="evidence" value="ECO:0007669"/>
    <property type="project" value="TreeGrafter"/>
</dbReference>
<sequence>MHSGTGPGLPGGLPGKPVGRLPRRILLAAAAGLPLAACTVPQPPRRRDPGPDPAPGRPIAHAGRSLLLQMLAHPDDDLYFMNPDTRRLLEAGTPVVSVYVTAGEANGINHAPGHPRPRPDKSAYVSARQQGLRQAYATLLGLPKFTRWERTVLELRGGQQAELNTLAHGDRRAELVFLNISVISPRNRPSLPALWGDRGMRQRTMVADNSPLKKPSSYDYDELVDALTGLLDRYRPTVVQTLDPDPDIQHSTARVRSKDSEQPGYSDHRDHTAVACFSWAALIRWVAEKSASGEPLPRFTTSAFRGYYNRHWPKNLPESLVREKAETLLAYGGDADWECGNPAGCGDYSVGQGRPLTNWKGWVRSTNYRYPGPQLVTDGVRSAYGVVGLRLVRWRASGVGWGAPEDLGGGPLAPPLGHAATKDGGQLLFAVRIASLVGHGGANRREVVQYDGRVWTSLGNPERRPDRGRRIGVPVAVTAGDGSVHLFVRNAAKSVSTRVRDASGWWGPWRALEGPDGDGTGDGDGIQDGLSAAVDGQGLVHLFAAARTSVRHWGQATPGAPVTLRAGGAMPAPGGAPHAFLRPDGSLGVLYRAPHSPALVAIRPDGSPLPGLVLEGYGPVAAGAGGVLLGRGERGEVQLRDARGALKRHRGVCVGPPVLVDGTPGAVVAGFGADAVPWLWRA</sequence>
<comment type="caution">
    <text evidence="3">The sequence shown here is derived from an EMBL/GenBank/DDBJ whole genome shotgun (WGS) entry which is preliminary data.</text>
</comment>
<feature type="region of interest" description="Disordered" evidence="2">
    <location>
        <begin position="38"/>
        <end position="60"/>
    </location>
</feature>
<evidence type="ECO:0000313" key="4">
    <source>
        <dbReference type="Proteomes" id="UP000638353"/>
    </source>
</evidence>
<evidence type="ECO:0008006" key="5">
    <source>
        <dbReference type="Google" id="ProtNLM"/>
    </source>
</evidence>
<dbReference type="SUPFAM" id="SSF89372">
    <property type="entry name" value="Fucose-specific lectin"/>
    <property type="match status" value="1"/>
</dbReference>
<dbReference type="GO" id="GO:0016137">
    <property type="term" value="P:glycoside metabolic process"/>
    <property type="evidence" value="ECO:0007669"/>
    <property type="project" value="UniProtKB-ARBA"/>
</dbReference>